<gene>
    <name evidence="1" type="ORF">GCM10010911_68670</name>
</gene>
<accession>A0A917E3P2</accession>
<sequence length="42" mass="4568">MVGIIECSNYGQKNKVEADKLKLAVCGSCKESLLETENLPLV</sequence>
<dbReference type="AlphaFoldDB" id="A0A917E3P2"/>
<organism evidence="1 2">
    <name type="scientific">Paenibacillus nasutitermitis</name>
    <dbReference type="NCBI Taxonomy" id="1652958"/>
    <lineage>
        <taxon>Bacteria</taxon>
        <taxon>Bacillati</taxon>
        <taxon>Bacillota</taxon>
        <taxon>Bacilli</taxon>
        <taxon>Bacillales</taxon>
        <taxon>Paenibacillaceae</taxon>
        <taxon>Paenibacillus</taxon>
    </lineage>
</organism>
<dbReference type="Gene3D" id="2.30.30.380">
    <property type="entry name" value="Zn-finger domain of Sec23/24"/>
    <property type="match status" value="1"/>
</dbReference>
<comment type="caution">
    <text evidence="1">The sequence shown here is derived from an EMBL/GenBank/DDBJ whole genome shotgun (WGS) entry which is preliminary data.</text>
</comment>
<protein>
    <submittedName>
        <fullName evidence="1">Uncharacterized protein</fullName>
    </submittedName>
</protein>
<evidence type="ECO:0000313" key="1">
    <source>
        <dbReference type="EMBL" id="GGD99980.1"/>
    </source>
</evidence>
<proteinExistence type="predicted"/>
<dbReference type="EMBL" id="BMHP01000013">
    <property type="protein sequence ID" value="GGD99980.1"/>
    <property type="molecule type" value="Genomic_DNA"/>
</dbReference>
<evidence type="ECO:0000313" key="2">
    <source>
        <dbReference type="Proteomes" id="UP000612456"/>
    </source>
</evidence>
<reference evidence="1" key="1">
    <citation type="journal article" date="2014" name="Int. J. Syst. Evol. Microbiol.">
        <title>Complete genome sequence of Corynebacterium casei LMG S-19264T (=DSM 44701T), isolated from a smear-ripened cheese.</title>
        <authorList>
            <consortium name="US DOE Joint Genome Institute (JGI-PGF)"/>
            <person name="Walter F."/>
            <person name="Albersmeier A."/>
            <person name="Kalinowski J."/>
            <person name="Ruckert C."/>
        </authorList>
    </citation>
    <scope>NUCLEOTIDE SEQUENCE</scope>
    <source>
        <strain evidence="1">CGMCC 1.15178</strain>
    </source>
</reference>
<name>A0A917E3P2_9BACL</name>
<reference evidence="1" key="2">
    <citation type="submission" date="2020-09" db="EMBL/GenBank/DDBJ databases">
        <authorList>
            <person name="Sun Q."/>
            <person name="Zhou Y."/>
        </authorList>
    </citation>
    <scope>NUCLEOTIDE SEQUENCE</scope>
    <source>
        <strain evidence="1">CGMCC 1.15178</strain>
    </source>
</reference>
<keyword evidence="2" id="KW-1185">Reference proteome</keyword>
<dbReference type="Proteomes" id="UP000612456">
    <property type="component" value="Unassembled WGS sequence"/>
</dbReference>